<sequence length="91" mass="10264">MQGSNLRPPRVVGRNFGQCIWYCTKRSDHPLKGHEISVVTEIQRHQIHSITLSYVFLLESEEGNCSNEEERQSDQQQLPSSVPADGDGPKS</sequence>
<gene>
    <name evidence="2" type="ORF">PROFUN_02726</name>
</gene>
<dbReference type="EMBL" id="MDYQ01000016">
    <property type="protein sequence ID" value="PRP87989.1"/>
    <property type="molecule type" value="Genomic_DNA"/>
</dbReference>
<reference evidence="2 3" key="1">
    <citation type="journal article" date="2018" name="Genome Biol. Evol.">
        <title>Multiple Roots of Fruiting Body Formation in Amoebozoa.</title>
        <authorList>
            <person name="Hillmann F."/>
            <person name="Forbes G."/>
            <person name="Novohradska S."/>
            <person name="Ferling I."/>
            <person name="Riege K."/>
            <person name="Groth M."/>
            <person name="Westermann M."/>
            <person name="Marz M."/>
            <person name="Spaller T."/>
            <person name="Winckler T."/>
            <person name="Schaap P."/>
            <person name="Glockner G."/>
        </authorList>
    </citation>
    <scope>NUCLEOTIDE SEQUENCE [LARGE SCALE GENOMIC DNA]</scope>
    <source>
        <strain evidence="2 3">Jena</strain>
    </source>
</reference>
<evidence type="ECO:0000313" key="3">
    <source>
        <dbReference type="Proteomes" id="UP000241769"/>
    </source>
</evidence>
<protein>
    <submittedName>
        <fullName evidence="2">Uncharacterized protein</fullName>
    </submittedName>
</protein>
<name>A0A2P6NVJ8_9EUKA</name>
<evidence type="ECO:0000256" key="1">
    <source>
        <dbReference type="SAM" id="MobiDB-lite"/>
    </source>
</evidence>
<comment type="caution">
    <text evidence="2">The sequence shown here is derived from an EMBL/GenBank/DDBJ whole genome shotgun (WGS) entry which is preliminary data.</text>
</comment>
<accession>A0A2P6NVJ8</accession>
<feature type="region of interest" description="Disordered" evidence="1">
    <location>
        <begin position="64"/>
        <end position="91"/>
    </location>
</feature>
<keyword evidence="3" id="KW-1185">Reference proteome</keyword>
<dbReference type="InParanoid" id="A0A2P6NVJ8"/>
<dbReference type="Proteomes" id="UP000241769">
    <property type="component" value="Unassembled WGS sequence"/>
</dbReference>
<proteinExistence type="predicted"/>
<evidence type="ECO:0000313" key="2">
    <source>
        <dbReference type="EMBL" id="PRP87989.1"/>
    </source>
</evidence>
<organism evidence="2 3">
    <name type="scientific">Planoprotostelium fungivorum</name>
    <dbReference type="NCBI Taxonomy" id="1890364"/>
    <lineage>
        <taxon>Eukaryota</taxon>
        <taxon>Amoebozoa</taxon>
        <taxon>Evosea</taxon>
        <taxon>Variosea</taxon>
        <taxon>Cavosteliida</taxon>
        <taxon>Cavosteliaceae</taxon>
        <taxon>Planoprotostelium</taxon>
    </lineage>
</organism>
<dbReference type="AlphaFoldDB" id="A0A2P6NVJ8"/>